<keyword evidence="4 8" id="KW-1003">Cell membrane</keyword>
<gene>
    <name evidence="11" type="ORF">C5167_025021</name>
</gene>
<accession>A0A4Y7JT79</accession>
<dbReference type="EMBL" id="CM010719">
    <property type="protein sequence ID" value="RZC63242.1"/>
    <property type="molecule type" value="Genomic_DNA"/>
</dbReference>
<comment type="subcellular location">
    <subcellularLocation>
        <location evidence="1 8">Cell membrane</location>
        <topology evidence="1 8">Multi-pass membrane protein</topology>
    </subcellularLocation>
</comment>
<proteinExistence type="inferred from homology"/>
<evidence type="ECO:0000256" key="7">
    <source>
        <dbReference type="ARBA" id="ARBA00023136"/>
    </source>
</evidence>
<evidence type="ECO:0000256" key="6">
    <source>
        <dbReference type="ARBA" id="ARBA00022989"/>
    </source>
</evidence>
<dbReference type="PANTHER" id="PTHR33573">
    <property type="entry name" value="CASP-LIKE PROTEIN 4A4"/>
    <property type="match status" value="1"/>
</dbReference>
<dbReference type="STRING" id="3469.A0A4Y7JT79"/>
<keyword evidence="5 8" id="KW-0812">Transmembrane</keyword>
<protein>
    <recommendedName>
        <fullName evidence="8">CASP-like protein</fullName>
    </recommendedName>
</protein>
<feature type="compositionally biased region" description="Polar residues" evidence="9">
    <location>
        <begin position="1"/>
        <end position="11"/>
    </location>
</feature>
<feature type="region of interest" description="Disordered" evidence="9">
    <location>
        <begin position="1"/>
        <end position="42"/>
    </location>
</feature>
<dbReference type="AlphaFoldDB" id="A0A4Y7JT79"/>
<dbReference type="Proteomes" id="UP000316621">
    <property type="component" value="Chromosome 5"/>
</dbReference>
<sequence length="203" mass="22415">MENSAETTTKTQVEEPVEYVQDEAEATQKPQTHVEPSGGEATPTSILRRWKIKDLLKKGGLVLRIAALVFSILSFIIMVSNKHRGQNFDDVEEYRYLVAIGILSTLYTGFQVGRQVHHISTGISLFDHRTSGLVDFFGDQIVAYLLISSASAAVPHTNWLRENADNIFTDTAAASISMAFFAFFSLAASAMISGYKLSAENYI</sequence>
<feature type="domain" description="Casparian strip membrane protein" evidence="10">
    <location>
        <begin position="55"/>
        <end position="184"/>
    </location>
</feature>
<evidence type="ECO:0000256" key="5">
    <source>
        <dbReference type="ARBA" id="ARBA00022692"/>
    </source>
</evidence>
<evidence type="ECO:0000313" key="11">
    <source>
        <dbReference type="EMBL" id="RZC63242.1"/>
    </source>
</evidence>
<name>A0A4Y7JT79_PAPSO</name>
<dbReference type="InterPro" id="IPR006702">
    <property type="entry name" value="CASP_dom"/>
</dbReference>
<dbReference type="OMA" id="RFIERWK"/>
<dbReference type="OrthoDB" id="1924823at2759"/>
<dbReference type="GO" id="GO:0005886">
    <property type="term" value="C:plasma membrane"/>
    <property type="evidence" value="ECO:0007669"/>
    <property type="project" value="UniProtKB-SubCell"/>
</dbReference>
<keyword evidence="7 8" id="KW-0472">Membrane</keyword>
<evidence type="ECO:0000259" key="10">
    <source>
        <dbReference type="Pfam" id="PF04535"/>
    </source>
</evidence>
<keyword evidence="6 8" id="KW-1133">Transmembrane helix</keyword>
<evidence type="ECO:0000256" key="4">
    <source>
        <dbReference type="ARBA" id="ARBA00022475"/>
    </source>
</evidence>
<dbReference type="Gramene" id="RZC63242">
    <property type="protein sequence ID" value="RZC63242"/>
    <property type="gene ID" value="C5167_025021"/>
</dbReference>
<evidence type="ECO:0000256" key="2">
    <source>
        <dbReference type="ARBA" id="ARBA00007651"/>
    </source>
</evidence>
<dbReference type="PANTHER" id="PTHR33573:SF57">
    <property type="entry name" value="CASP-LIKE PROTEIN 4B1"/>
    <property type="match status" value="1"/>
</dbReference>
<comment type="subunit">
    <text evidence="3 8">Homodimer and heterodimers.</text>
</comment>
<evidence type="ECO:0000313" key="12">
    <source>
        <dbReference type="Proteomes" id="UP000316621"/>
    </source>
</evidence>
<feature type="transmembrane region" description="Helical" evidence="8">
    <location>
        <begin position="174"/>
        <end position="195"/>
    </location>
</feature>
<organism evidence="11 12">
    <name type="scientific">Papaver somniferum</name>
    <name type="common">Opium poppy</name>
    <dbReference type="NCBI Taxonomy" id="3469"/>
    <lineage>
        <taxon>Eukaryota</taxon>
        <taxon>Viridiplantae</taxon>
        <taxon>Streptophyta</taxon>
        <taxon>Embryophyta</taxon>
        <taxon>Tracheophyta</taxon>
        <taxon>Spermatophyta</taxon>
        <taxon>Magnoliopsida</taxon>
        <taxon>Ranunculales</taxon>
        <taxon>Papaveraceae</taxon>
        <taxon>Papaveroideae</taxon>
        <taxon>Papaver</taxon>
    </lineage>
</organism>
<evidence type="ECO:0000256" key="8">
    <source>
        <dbReference type="RuleBase" id="RU361233"/>
    </source>
</evidence>
<reference evidence="11 12" key="1">
    <citation type="journal article" date="2018" name="Science">
        <title>The opium poppy genome and morphinan production.</title>
        <authorList>
            <person name="Guo L."/>
            <person name="Winzer T."/>
            <person name="Yang X."/>
            <person name="Li Y."/>
            <person name="Ning Z."/>
            <person name="He Z."/>
            <person name="Teodor R."/>
            <person name="Lu Y."/>
            <person name="Bowser T.A."/>
            <person name="Graham I.A."/>
            <person name="Ye K."/>
        </authorList>
    </citation>
    <scope>NUCLEOTIDE SEQUENCE [LARGE SCALE GENOMIC DNA]</scope>
    <source>
        <strain evidence="12">cv. HN1</strain>
        <tissue evidence="11">Leaves</tissue>
    </source>
</reference>
<comment type="caution">
    <text evidence="8">Lacks conserved residue(s) required for the propagation of feature annotation.</text>
</comment>
<evidence type="ECO:0000256" key="1">
    <source>
        <dbReference type="ARBA" id="ARBA00004651"/>
    </source>
</evidence>
<comment type="similarity">
    <text evidence="2 8">Belongs to the Casparian strip membrane proteins (CASP) family.</text>
</comment>
<dbReference type="Pfam" id="PF04535">
    <property type="entry name" value="CASP_dom"/>
    <property type="match status" value="1"/>
</dbReference>
<feature type="compositionally biased region" description="Acidic residues" evidence="9">
    <location>
        <begin position="15"/>
        <end position="25"/>
    </location>
</feature>
<keyword evidence="12" id="KW-1185">Reference proteome</keyword>
<feature type="transmembrane region" description="Helical" evidence="8">
    <location>
        <begin position="133"/>
        <end position="154"/>
    </location>
</feature>
<feature type="transmembrane region" description="Helical" evidence="8">
    <location>
        <begin position="61"/>
        <end position="79"/>
    </location>
</feature>
<evidence type="ECO:0000256" key="3">
    <source>
        <dbReference type="ARBA" id="ARBA00011489"/>
    </source>
</evidence>
<evidence type="ECO:0000256" key="9">
    <source>
        <dbReference type="SAM" id="MobiDB-lite"/>
    </source>
</evidence>